<comment type="caution">
    <text evidence="1">The sequence shown here is derived from an EMBL/GenBank/DDBJ whole genome shotgun (WGS) entry which is preliminary data.</text>
</comment>
<dbReference type="AlphaFoldDB" id="A0A4Q0PGF3"/>
<protein>
    <submittedName>
        <fullName evidence="1">Uncharacterized protein</fullName>
    </submittedName>
</protein>
<gene>
    <name evidence="1" type="ORF">DSM02_865</name>
</gene>
<sequence>MLTVIGSKIVKQNEKVEMNNWIDARFENRSTKPVFIFNRLYEPKEIFFAGVSHHEVSGSVEIEFDSAETQKLVLVTYGAKKDCN</sequence>
<dbReference type="RefSeq" id="WP_164918233.1">
    <property type="nucleotide sequence ID" value="NZ_JBHUOO010000023.1"/>
</dbReference>
<reference evidence="1 2" key="1">
    <citation type="submission" date="2018-07" db="EMBL/GenBank/DDBJ databases">
        <title>Leeuwenhoekiella genomics.</title>
        <authorList>
            <person name="Tahon G."/>
            <person name="Willems A."/>
        </authorList>
    </citation>
    <scope>NUCLEOTIDE SEQUENCE [LARGE SCALE GENOMIC DNA]</scope>
    <source>
        <strain evidence="1 2">LMG 29608</strain>
    </source>
</reference>
<name>A0A4Q0PGF3_9FLAO</name>
<proteinExistence type="predicted"/>
<accession>A0A4Q0PGF3</accession>
<dbReference type="Proteomes" id="UP000289859">
    <property type="component" value="Unassembled WGS sequence"/>
</dbReference>
<evidence type="ECO:0000313" key="1">
    <source>
        <dbReference type="EMBL" id="RXG25698.1"/>
    </source>
</evidence>
<keyword evidence="2" id="KW-1185">Reference proteome</keyword>
<organism evidence="1 2">
    <name type="scientific">Leeuwenhoekiella polynyae</name>
    <dbReference type="NCBI Taxonomy" id="1550906"/>
    <lineage>
        <taxon>Bacteria</taxon>
        <taxon>Pseudomonadati</taxon>
        <taxon>Bacteroidota</taxon>
        <taxon>Flavobacteriia</taxon>
        <taxon>Flavobacteriales</taxon>
        <taxon>Flavobacteriaceae</taxon>
        <taxon>Leeuwenhoekiella</taxon>
    </lineage>
</organism>
<evidence type="ECO:0000313" key="2">
    <source>
        <dbReference type="Proteomes" id="UP000289859"/>
    </source>
</evidence>
<dbReference type="EMBL" id="QOVK01000002">
    <property type="protein sequence ID" value="RXG25698.1"/>
    <property type="molecule type" value="Genomic_DNA"/>
</dbReference>